<dbReference type="EMBL" id="AZGY01000006">
    <property type="protein sequence ID" value="KZZ97446.1"/>
    <property type="molecule type" value="Genomic_DNA"/>
</dbReference>
<sequence length="376" mass="42060">MEVLRPCAVISDHHHVANHLIPGRPNRESIQAAQTAAQAVELAASASMDTSRKILDIILQYSLNKLAADAATDRRDLGTPLFLSVINRFVVAQKPLRMALPAFPFKSANRVYKVLGYLPDKAEELALERLNTICKRIAEIYAPGATLTIVSDGLVYNDLLTIPDKDVWAYGQAIRAMAVEKGFTHLEFSRIRDLVSFPLPQQLEEITYVANATNFRCHMLNKHGDPDLDIDAEIANNADTRMTYSGYSRFLQSDLQHVFRSKKSLGSNQYKRNVKFLAKEMLRRGYAFAGAVREAYSDHLRLSIHESTGANKVSISLLDTRSGYTTPWHCAVALLDNGEWLSAPMGDFLADETLEVVEEDGRPSHFRSKLLRPTTE</sequence>
<dbReference type="AlphaFoldDB" id="A0A168D7H4"/>
<comment type="caution">
    <text evidence="1">The sequence shown here is derived from an EMBL/GenBank/DDBJ whole genome shotgun (WGS) entry which is preliminary data.</text>
</comment>
<evidence type="ECO:0000313" key="1">
    <source>
        <dbReference type="EMBL" id="KZZ97446.1"/>
    </source>
</evidence>
<protein>
    <submittedName>
        <fullName evidence="1">Pyoverdine biosynthesis</fullName>
    </submittedName>
</protein>
<dbReference type="InterPro" id="IPR007817">
    <property type="entry name" value="Isocyanide_synthase_DIT1"/>
</dbReference>
<evidence type="ECO:0000313" key="2">
    <source>
        <dbReference type="Proteomes" id="UP000078544"/>
    </source>
</evidence>
<name>A0A168D7H4_9HYPO</name>
<dbReference type="Pfam" id="PF05141">
    <property type="entry name" value="DIT1_PvcA"/>
    <property type="match status" value="1"/>
</dbReference>
<accession>A0A168D7H4</accession>
<organism evidence="1 2">
    <name type="scientific">Moelleriella libera RCEF 2490</name>
    <dbReference type="NCBI Taxonomy" id="1081109"/>
    <lineage>
        <taxon>Eukaryota</taxon>
        <taxon>Fungi</taxon>
        <taxon>Dikarya</taxon>
        <taxon>Ascomycota</taxon>
        <taxon>Pezizomycotina</taxon>
        <taxon>Sordariomycetes</taxon>
        <taxon>Hypocreomycetidae</taxon>
        <taxon>Hypocreales</taxon>
        <taxon>Clavicipitaceae</taxon>
        <taxon>Moelleriella</taxon>
    </lineage>
</organism>
<proteinExistence type="predicted"/>
<dbReference type="Proteomes" id="UP000078544">
    <property type="component" value="Unassembled WGS sequence"/>
</dbReference>
<dbReference type="OrthoDB" id="429813at2759"/>
<dbReference type="PANTHER" id="PTHR37285">
    <property type="entry name" value="SPORE WALL MATURATION PROTEIN DIT1"/>
    <property type="match status" value="1"/>
</dbReference>
<reference evidence="1 2" key="1">
    <citation type="journal article" date="2016" name="Genome Biol. Evol.">
        <title>Divergent and convergent evolution of fungal pathogenicity.</title>
        <authorList>
            <person name="Shang Y."/>
            <person name="Xiao G."/>
            <person name="Zheng P."/>
            <person name="Cen K."/>
            <person name="Zhan S."/>
            <person name="Wang C."/>
        </authorList>
    </citation>
    <scope>NUCLEOTIDE SEQUENCE [LARGE SCALE GENOMIC DNA]</scope>
    <source>
        <strain evidence="1 2">RCEF 2490</strain>
    </source>
</reference>
<gene>
    <name evidence="1" type="ORF">AAL_03410</name>
</gene>
<keyword evidence="2" id="KW-1185">Reference proteome</keyword>
<dbReference type="PANTHER" id="PTHR37285:SF5">
    <property type="entry name" value="SPORE WALL MATURATION PROTEIN DIT1"/>
    <property type="match status" value="1"/>
</dbReference>